<dbReference type="STRING" id="1300222.I532_06760"/>
<accession>M8DBN2</accession>
<evidence type="ECO:0000313" key="2">
    <source>
        <dbReference type="Proteomes" id="UP000012081"/>
    </source>
</evidence>
<keyword evidence="2" id="KW-1185">Reference proteome</keyword>
<dbReference type="PATRIC" id="fig|1300222.3.peg.1388"/>
<organism evidence="1 2">
    <name type="scientific">Brevibacillus borstelensis AK1</name>
    <dbReference type="NCBI Taxonomy" id="1300222"/>
    <lineage>
        <taxon>Bacteria</taxon>
        <taxon>Bacillati</taxon>
        <taxon>Bacillota</taxon>
        <taxon>Bacilli</taxon>
        <taxon>Bacillales</taxon>
        <taxon>Paenibacillaceae</taxon>
        <taxon>Brevibacillus</taxon>
    </lineage>
</organism>
<dbReference type="Pfam" id="PF12982">
    <property type="entry name" value="DUF3866"/>
    <property type="match status" value="1"/>
</dbReference>
<evidence type="ECO:0008006" key="3">
    <source>
        <dbReference type="Google" id="ProtNLM"/>
    </source>
</evidence>
<dbReference type="Proteomes" id="UP000012081">
    <property type="component" value="Unassembled WGS sequence"/>
</dbReference>
<gene>
    <name evidence="1" type="ORF">I532_06760</name>
</gene>
<protein>
    <recommendedName>
        <fullName evidence="3">DUF3866 domain-containing protein</fullName>
    </recommendedName>
</protein>
<dbReference type="InterPro" id="IPR024479">
    <property type="entry name" value="DUF3866"/>
</dbReference>
<dbReference type="RefSeq" id="WP_003387213.1">
    <property type="nucleotide sequence ID" value="NZ_APBN01000002.1"/>
</dbReference>
<proteinExistence type="predicted"/>
<comment type="caution">
    <text evidence="1">The sequence shown here is derived from an EMBL/GenBank/DDBJ whole genome shotgun (WGS) entry which is preliminary data.</text>
</comment>
<dbReference type="AlphaFoldDB" id="M8DBN2"/>
<dbReference type="OrthoDB" id="3401376at2"/>
<dbReference type="EMBL" id="APBN01000002">
    <property type="protein sequence ID" value="EMT53694.1"/>
    <property type="molecule type" value="Genomic_DNA"/>
</dbReference>
<reference evidence="1 2" key="1">
    <citation type="submission" date="2013-03" db="EMBL/GenBank/DDBJ databases">
        <title>Assembly of a new bacterial strain Brevibacillus borstelensis AK1.</title>
        <authorList>
            <person name="Rajan I."/>
            <person name="PoliReddy D."/>
            <person name="Sugumar T."/>
            <person name="Rathinam K."/>
            <person name="Alqarawi S."/>
            <person name="Khalil A.B."/>
            <person name="Sivakumar N."/>
        </authorList>
    </citation>
    <scope>NUCLEOTIDE SEQUENCE [LARGE SCALE GENOMIC DNA]</scope>
    <source>
        <strain evidence="1 2">AK1</strain>
    </source>
</reference>
<name>M8DBN2_9BACL</name>
<evidence type="ECO:0000313" key="1">
    <source>
        <dbReference type="EMBL" id="EMT53694.1"/>
    </source>
</evidence>
<sequence length="395" mass="43125">MLRLESGVVKQVLLKRQGMQVLEVFLPETSQTEHAISYSQEHYEEGEELLINTTAIRLQLGTGGYHIVVGKSAEKNPVDVYPSTWGHVMKMRYAPWQLAVDSVEEQHSPYHALFNNEQVSLEGTPVLIGELHSLLPAVASAIKQTDSDLRAVYVMPDAASLPIGLSQQADHLKRKGLLGSTVTTGHAWGGDLETVSIHNGLLAARHVAQADIILCILGPGVAGTATTFGFSGMQLAEVTHAVSLLGGVPFFIPRISFSDPRERHLGVSHHTITVLKRFALRPAIVPVPVWDDERDSRIARQMDGICQQTDHLVLRAAAPAEEELDELERMYDLHFSTMGRGWRQDPAPFQTAALAGVLAAKSIPYIKDSISDATNCSVGRDILARLGLFLTRSGV</sequence>